<evidence type="ECO:0000313" key="4">
    <source>
        <dbReference type="Proteomes" id="UP000221980"/>
    </source>
</evidence>
<evidence type="ECO:0000313" key="2">
    <source>
        <dbReference type="EMBL" id="PHM46653.1"/>
    </source>
</evidence>
<gene>
    <name evidence="3" type="ORF">Xmir_03873</name>
    <name evidence="2" type="ORF">Xmir_04037</name>
</gene>
<dbReference type="EMBL" id="NITZ01000029">
    <property type="protein sequence ID" value="PHM46824.1"/>
    <property type="molecule type" value="Genomic_DNA"/>
</dbReference>
<keyword evidence="4" id="KW-1185">Reference proteome</keyword>
<dbReference type="AlphaFoldDB" id="A0A2D0JKQ1"/>
<dbReference type="EMBL" id="NITZ01000034">
    <property type="protein sequence ID" value="PHM46653.1"/>
    <property type="molecule type" value="Genomic_DNA"/>
</dbReference>
<feature type="compositionally biased region" description="Basic and acidic residues" evidence="1">
    <location>
        <begin position="9"/>
        <end position="19"/>
    </location>
</feature>
<name>A0A2D0JKQ1_9GAMM</name>
<feature type="region of interest" description="Disordered" evidence="1">
    <location>
        <begin position="1"/>
        <end position="55"/>
    </location>
</feature>
<proteinExistence type="predicted"/>
<reference evidence="3 4" key="1">
    <citation type="journal article" date="2017" name="Nat. Microbiol.">
        <title>Natural product diversity associated with the nematode symbionts Photorhabdus and Xenorhabdus.</title>
        <authorList>
            <person name="Tobias N.J."/>
            <person name="Wolff H."/>
            <person name="Djahanschiri B."/>
            <person name="Grundmann F."/>
            <person name="Kronenwerth M."/>
            <person name="Shi Y.M."/>
            <person name="Simonyi S."/>
            <person name="Grun P."/>
            <person name="Shapiro-Ilan D."/>
            <person name="Pidot S.J."/>
            <person name="Stinear T.P."/>
            <person name="Ebersberger I."/>
            <person name="Bode H.B."/>
        </authorList>
    </citation>
    <scope>NUCLEOTIDE SEQUENCE [LARGE SCALE GENOMIC DNA]</scope>
    <source>
        <strain evidence="3 4">DSM 17902</strain>
    </source>
</reference>
<dbReference type="Proteomes" id="UP000221980">
    <property type="component" value="Unassembled WGS sequence"/>
</dbReference>
<organism evidence="3 4">
    <name type="scientific">Xenorhabdus miraniensis</name>
    <dbReference type="NCBI Taxonomy" id="351674"/>
    <lineage>
        <taxon>Bacteria</taxon>
        <taxon>Pseudomonadati</taxon>
        <taxon>Pseudomonadota</taxon>
        <taxon>Gammaproteobacteria</taxon>
        <taxon>Enterobacterales</taxon>
        <taxon>Morganellaceae</taxon>
        <taxon>Xenorhabdus</taxon>
    </lineage>
</organism>
<feature type="compositionally biased region" description="Basic residues" evidence="1">
    <location>
        <begin position="43"/>
        <end position="55"/>
    </location>
</feature>
<sequence length="55" mass="6283">MLISMDSNIQHDDKGKKSLEAGLSYPNKHPSVIHIGRNPFPLTKRRNSLQRKTLN</sequence>
<protein>
    <submittedName>
        <fullName evidence="3">Uncharacterized protein</fullName>
    </submittedName>
</protein>
<comment type="caution">
    <text evidence="3">The sequence shown here is derived from an EMBL/GenBank/DDBJ whole genome shotgun (WGS) entry which is preliminary data.</text>
</comment>
<evidence type="ECO:0000256" key="1">
    <source>
        <dbReference type="SAM" id="MobiDB-lite"/>
    </source>
</evidence>
<accession>A0A2D0JKQ1</accession>
<evidence type="ECO:0000313" key="3">
    <source>
        <dbReference type="EMBL" id="PHM46824.1"/>
    </source>
</evidence>